<gene>
    <name evidence="4" type="ORF">DN92_01650</name>
</gene>
<name>A0A6M9PHH1_9BURK</name>
<dbReference type="SUPFAM" id="SSF51735">
    <property type="entry name" value="NAD(P)-binding Rossmann-fold domains"/>
    <property type="match status" value="1"/>
</dbReference>
<dbReference type="PANTHER" id="PTHR43000">
    <property type="entry name" value="DTDP-D-GLUCOSE 4,6-DEHYDRATASE-RELATED"/>
    <property type="match status" value="1"/>
</dbReference>
<evidence type="ECO:0000313" key="5">
    <source>
        <dbReference type="Proteomes" id="UP000501090"/>
    </source>
</evidence>
<feature type="domain" description="NAD-dependent epimerase/dehydratase" evidence="3">
    <location>
        <begin position="3"/>
        <end position="229"/>
    </location>
</feature>
<dbReference type="InterPro" id="IPR036291">
    <property type="entry name" value="NAD(P)-bd_dom_sf"/>
</dbReference>
<evidence type="ECO:0000256" key="2">
    <source>
        <dbReference type="ARBA" id="ARBA00007637"/>
    </source>
</evidence>
<dbReference type="RefSeq" id="WP_173959619.1">
    <property type="nucleotide sequence ID" value="NZ_CBCSCC010000006.1"/>
</dbReference>
<dbReference type="KEGG" id="pard:DN92_01650"/>
<proteinExistence type="inferred from homology"/>
<protein>
    <submittedName>
        <fullName evidence="4">Epimerase</fullName>
    </submittedName>
</protein>
<dbReference type="Gene3D" id="3.40.50.720">
    <property type="entry name" value="NAD(P)-binding Rossmann-like Domain"/>
    <property type="match status" value="1"/>
</dbReference>
<dbReference type="AlphaFoldDB" id="A0A6M9PHH1"/>
<sequence length="283" mass="31767">MKIAVTGSTGFIGQYVLRELVSRSDVDSIIATGRHKERPLIIPEEFQYEYLDMTSPSPDDYERIGRPDILIHLAWEGLPNYRSLHHFETELPKQYAFLNSLLSSGLPSLLVTGTCFEYGMASGELSEEMAVRPTNPYGFAKNALREQLEYRQKKSEFNLTWARLFYLYGNGQASSSIYSLLMSAINNGEVNFKMSKGDQLRDFLPIEIAAKNLVRLIFQDSNVGIVNIGSGSPISIRSLVEGWVSGRNAKISLQLGSFPYPDYESLAFWASAKKLNQILVGKD</sequence>
<comment type="similarity">
    <text evidence="2">Belongs to the NAD(P)-dependent epimerase/dehydratase family.</text>
</comment>
<evidence type="ECO:0000313" key="4">
    <source>
        <dbReference type="EMBL" id="QKM59849.1"/>
    </source>
</evidence>
<reference evidence="4 5" key="1">
    <citation type="submission" date="2018-04" db="EMBL/GenBank/DDBJ databases">
        <title>Polynucleobacter sp. UK-Long2-W17 genome.</title>
        <authorList>
            <person name="Hahn M.W."/>
        </authorList>
    </citation>
    <scope>NUCLEOTIDE SEQUENCE [LARGE SCALE GENOMIC DNA]</scope>
    <source>
        <strain evidence="4 5">UK-Long2-W17</strain>
    </source>
</reference>
<dbReference type="EMBL" id="CP028940">
    <property type="protein sequence ID" value="QKM59849.1"/>
    <property type="molecule type" value="Genomic_DNA"/>
</dbReference>
<accession>A0A6M9PHH1</accession>
<keyword evidence="5" id="KW-1185">Reference proteome</keyword>
<dbReference type="InterPro" id="IPR001509">
    <property type="entry name" value="Epimerase_deHydtase"/>
</dbReference>
<organism evidence="4 5">
    <name type="scientific">Polynucleobacter arcticus</name>
    <dbReference type="NCBI Taxonomy" id="1743165"/>
    <lineage>
        <taxon>Bacteria</taxon>
        <taxon>Pseudomonadati</taxon>
        <taxon>Pseudomonadota</taxon>
        <taxon>Betaproteobacteria</taxon>
        <taxon>Burkholderiales</taxon>
        <taxon>Burkholderiaceae</taxon>
        <taxon>Polynucleobacter</taxon>
    </lineage>
</organism>
<comment type="pathway">
    <text evidence="1">Bacterial outer membrane biogenesis; LPS O-antigen biosynthesis.</text>
</comment>
<evidence type="ECO:0000256" key="1">
    <source>
        <dbReference type="ARBA" id="ARBA00005125"/>
    </source>
</evidence>
<evidence type="ECO:0000259" key="3">
    <source>
        <dbReference type="Pfam" id="PF01370"/>
    </source>
</evidence>
<dbReference type="Pfam" id="PF01370">
    <property type="entry name" value="Epimerase"/>
    <property type="match status" value="1"/>
</dbReference>
<dbReference type="Proteomes" id="UP000501090">
    <property type="component" value="Chromosome"/>
</dbReference>